<evidence type="ECO:0000313" key="1">
    <source>
        <dbReference type="EnsemblMetazoa" id="tetur14g03250.1"/>
    </source>
</evidence>
<organism evidence="1 2">
    <name type="scientific">Tetranychus urticae</name>
    <name type="common">Two-spotted spider mite</name>
    <dbReference type="NCBI Taxonomy" id="32264"/>
    <lineage>
        <taxon>Eukaryota</taxon>
        <taxon>Metazoa</taxon>
        <taxon>Ecdysozoa</taxon>
        <taxon>Arthropoda</taxon>
        <taxon>Chelicerata</taxon>
        <taxon>Arachnida</taxon>
        <taxon>Acari</taxon>
        <taxon>Acariformes</taxon>
        <taxon>Trombidiformes</taxon>
        <taxon>Prostigmata</taxon>
        <taxon>Eleutherengona</taxon>
        <taxon>Raphignathae</taxon>
        <taxon>Tetranychoidea</taxon>
        <taxon>Tetranychidae</taxon>
        <taxon>Tetranychus</taxon>
    </lineage>
</organism>
<dbReference type="EMBL" id="CAEY01000212">
    <property type="status" value="NOT_ANNOTATED_CDS"/>
    <property type="molecule type" value="Genomic_DNA"/>
</dbReference>
<sequence>MLINDPVQAKDRFCRTTGCDSRTLQQVFAMCQRAYGSNTIRREPCDGGRARYRCCTASVPQERRCLLIGCSNESVASIEANCIGNFGANAIVTITPCGKGLLSAQCCIN</sequence>
<protein>
    <submittedName>
        <fullName evidence="1">Uncharacterized protein</fullName>
    </submittedName>
</protein>
<name>T1KLQ3_TETUR</name>
<reference evidence="1" key="2">
    <citation type="submission" date="2015-06" db="UniProtKB">
        <authorList>
            <consortium name="EnsemblMetazoa"/>
        </authorList>
    </citation>
    <scope>IDENTIFICATION</scope>
</reference>
<dbReference type="EnsemblMetazoa" id="tetur14g03250.1">
    <property type="protein sequence ID" value="tetur14g03250.1"/>
    <property type="gene ID" value="tetur14g03250"/>
</dbReference>
<evidence type="ECO:0000313" key="2">
    <source>
        <dbReference type="Proteomes" id="UP000015104"/>
    </source>
</evidence>
<proteinExistence type="predicted"/>
<dbReference type="AlphaFoldDB" id="T1KLQ3"/>
<keyword evidence="2" id="KW-1185">Reference proteome</keyword>
<dbReference type="Proteomes" id="UP000015104">
    <property type="component" value="Unassembled WGS sequence"/>
</dbReference>
<dbReference type="HOGENOM" id="CLU_1898877_0_0_1"/>
<accession>T1KLQ3</accession>
<reference evidence="2" key="1">
    <citation type="submission" date="2011-08" db="EMBL/GenBank/DDBJ databases">
        <authorList>
            <person name="Rombauts S."/>
        </authorList>
    </citation>
    <scope>NUCLEOTIDE SEQUENCE</scope>
    <source>
        <strain evidence="2">London</strain>
    </source>
</reference>